<organism evidence="1 2">
    <name type="scientific">Trema orientale</name>
    <name type="common">Charcoal tree</name>
    <name type="synonym">Celtis orientalis</name>
    <dbReference type="NCBI Taxonomy" id="63057"/>
    <lineage>
        <taxon>Eukaryota</taxon>
        <taxon>Viridiplantae</taxon>
        <taxon>Streptophyta</taxon>
        <taxon>Embryophyta</taxon>
        <taxon>Tracheophyta</taxon>
        <taxon>Spermatophyta</taxon>
        <taxon>Magnoliopsida</taxon>
        <taxon>eudicotyledons</taxon>
        <taxon>Gunneridae</taxon>
        <taxon>Pentapetalae</taxon>
        <taxon>rosids</taxon>
        <taxon>fabids</taxon>
        <taxon>Rosales</taxon>
        <taxon>Cannabaceae</taxon>
        <taxon>Trema</taxon>
    </lineage>
</organism>
<protein>
    <recommendedName>
        <fullName evidence="3">RNase H type-1 domain-containing protein</fullName>
    </recommendedName>
</protein>
<name>A0A2P5EMP4_TREOI</name>
<evidence type="ECO:0000313" key="2">
    <source>
        <dbReference type="Proteomes" id="UP000237000"/>
    </source>
</evidence>
<accession>A0A2P5EMP4</accession>
<keyword evidence="2" id="KW-1185">Reference proteome</keyword>
<dbReference type="Proteomes" id="UP000237000">
    <property type="component" value="Unassembled WGS sequence"/>
</dbReference>
<comment type="caution">
    <text evidence="1">The sequence shown here is derived from an EMBL/GenBank/DDBJ whole genome shotgun (WGS) entry which is preliminary data.</text>
</comment>
<evidence type="ECO:0008006" key="3">
    <source>
        <dbReference type="Google" id="ProtNLM"/>
    </source>
</evidence>
<dbReference type="AlphaFoldDB" id="A0A2P5EMP4"/>
<proteinExistence type="predicted"/>
<dbReference type="OrthoDB" id="999038at2759"/>
<gene>
    <name evidence="1" type="ORF">TorRG33x02_174280</name>
</gene>
<reference evidence="2" key="1">
    <citation type="submission" date="2016-06" db="EMBL/GenBank/DDBJ databases">
        <title>Parallel loss of symbiosis genes in relatives of nitrogen-fixing non-legume Parasponia.</title>
        <authorList>
            <person name="Van Velzen R."/>
            <person name="Holmer R."/>
            <person name="Bu F."/>
            <person name="Rutten L."/>
            <person name="Van Zeijl A."/>
            <person name="Liu W."/>
            <person name="Santuari L."/>
            <person name="Cao Q."/>
            <person name="Sharma T."/>
            <person name="Shen D."/>
            <person name="Roswanjaya Y."/>
            <person name="Wardhani T."/>
            <person name="Kalhor M.S."/>
            <person name="Jansen J."/>
            <person name="Van den Hoogen J."/>
            <person name="Gungor B."/>
            <person name="Hartog M."/>
            <person name="Hontelez J."/>
            <person name="Verver J."/>
            <person name="Yang W.-C."/>
            <person name="Schijlen E."/>
            <person name="Repin R."/>
            <person name="Schilthuizen M."/>
            <person name="Schranz E."/>
            <person name="Heidstra R."/>
            <person name="Miyata K."/>
            <person name="Fedorova E."/>
            <person name="Kohlen W."/>
            <person name="Bisseling T."/>
            <person name="Smit S."/>
            <person name="Geurts R."/>
        </authorList>
    </citation>
    <scope>NUCLEOTIDE SEQUENCE [LARGE SCALE GENOMIC DNA]</scope>
    <source>
        <strain evidence="2">cv. RG33-2</strain>
    </source>
</reference>
<dbReference type="EMBL" id="JXTC01000126">
    <property type="protein sequence ID" value="PON86779.1"/>
    <property type="molecule type" value="Genomic_DNA"/>
</dbReference>
<evidence type="ECO:0000313" key="1">
    <source>
        <dbReference type="EMBL" id="PON86779.1"/>
    </source>
</evidence>
<dbReference type="InParanoid" id="A0A2P5EMP4"/>
<sequence length="125" mass="14011">MNRPLWFKSPWSSRMEKFGLTSAKDFLEFIFTQMDSDQKQNVMLYAFCLLEHVWRTRNEMLFDACLREGGTIGAALARDANGSIVSASSTFFAFEDPLIAESAAPLEGIKLALDNGCKSNQKLFG</sequence>